<dbReference type="KEGG" id="bxe:Bxe_C0149"/>
<dbReference type="AlphaFoldDB" id="Q13IL5"/>
<evidence type="ECO:0000313" key="3">
    <source>
        <dbReference type="Proteomes" id="UP000001817"/>
    </source>
</evidence>
<reference evidence="2 3" key="1">
    <citation type="journal article" date="2006" name="Proc. Natl. Acad. Sci. U.S.A.">
        <title>Burkholderia xenovorans LB400 harbors a multi-replicon, 9.73-Mbp genome shaped for versatility.</title>
        <authorList>
            <person name="Chain P.S."/>
            <person name="Denef V.J."/>
            <person name="Konstantinidis K.T."/>
            <person name="Vergez L.M."/>
            <person name="Agullo L."/>
            <person name="Reyes V.L."/>
            <person name="Hauser L."/>
            <person name="Cordova M."/>
            <person name="Gomez L."/>
            <person name="Gonzalez M."/>
            <person name="Land M."/>
            <person name="Lao V."/>
            <person name="Larimer F."/>
            <person name="LiPuma J.J."/>
            <person name="Mahenthiralingam E."/>
            <person name="Malfatti S.A."/>
            <person name="Marx C.J."/>
            <person name="Parnell J.J."/>
            <person name="Ramette A."/>
            <person name="Richardson P."/>
            <person name="Seeger M."/>
            <person name="Smith D."/>
            <person name="Spilker T."/>
            <person name="Sul W.J."/>
            <person name="Tsoi T.V."/>
            <person name="Ulrich L.E."/>
            <person name="Zhulin I.B."/>
            <person name="Tiedje J.M."/>
        </authorList>
    </citation>
    <scope>NUCLEOTIDE SEQUENCE [LARGE SCALE GENOMIC DNA]</scope>
    <source>
        <strain evidence="2 3">LB400</strain>
    </source>
</reference>
<gene>
    <name evidence="2" type="ORF">Bxe_C0149</name>
</gene>
<name>Q13IL5_PARXL</name>
<accession>Q13IL5</accession>
<organism evidence="2 3">
    <name type="scientific">Paraburkholderia xenovorans (strain LB400)</name>
    <dbReference type="NCBI Taxonomy" id="266265"/>
    <lineage>
        <taxon>Bacteria</taxon>
        <taxon>Pseudomonadati</taxon>
        <taxon>Pseudomonadota</taxon>
        <taxon>Betaproteobacteria</taxon>
        <taxon>Burkholderiales</taxon>
        <taxon>Burkholderiaceae</taxon>
        <taxon>Paraburkholderia</taxon>
    </lineage>
</organism>
<feature type="region of interest" description="Disordered" evidence="1">
    <location>
        <begin position="65"/>
        <end position="86"/>
    </location>
</feature>
<dbReference type="Proteomes" id="UP000001817">
    <property type="component" value="Chromosome 3"/>
</dbReference>
<protein>
    <submittedName>
        <fullName evidence="2">Uncharacterized protein</fullName>
    </submittedName>
</protein>
<sequence>MNGPIVWSVEVSGTSYEWQRRETHNFMNLVWPARLHRRCIEPSVGSHQAFRFICMNQRISASNRSAAISGSRQERQYGFPTGSRGNLSCRADPHKYAGQIRRFR</sequence>
<evidence type="ECO:0000256" key="1">
    <source>
        <dbReference type="SAM" id="MobiDB-lite"/>
    </source>
</evidence>
<dbReference type="STRING" id="266265.Bxe_C0149"/>
<proteinExistence type="predicted"/>
<keyword evidence="3" id="KW-1185">Reference proteome</keyword>
<evidence type="ECO:0000313" key="2">
    <source>
        <dbReference type="EMBL" id="ABE36074.1"/>
    </source>
</evidence>
<dbReference type="EMBL" id="CP000272">
    <property type="protein sequence ID" value="ABE36074.1"/>
    <property type="molecule type" value="Genomic_DNA"/>
</dbReference>